<evidence type="ECO:0000313" key="1">
    <source>
        <dbReference type="EMBL" id="CAG8466333.1"/>
    </source>
</evidence>
<dbReference type="Proteomes" id="UP000789342">
    <property type="component" value="Unassembled WGS sequence"/>
</dbReference>
<dbReference type="Gene3D" id="3.80.10.10">
    <property type="entry name" value="Ribonuclease Inhibitor"/>
    <property type="match status" value="1"/>
</dbReference>
<gene>
    <name evidence="1" type="ORF">AMORRO_LOCUS1645</name>
</gene>
<proteinExistence type="predicted"/>
<protein>
    <submittedName>
        <fullName evidence="1">15807_t:CDS:1</fullName>
    </submittedName>
</protein>
<accession>A0A9N8VTU3</accession>
<dbReference type="InterPro" id="IPR032675">
    <property type="entry name" value="LRR_dom_sf"/>
</dbReference>
<dbReference type="AlphaFoldDB" id="A0A9N8VTU3"/>
<evidence type="ECO:0000313" key="2">
    <source>
        <dbReference type="Proteomes" id="UP000789342"/>
    </source>
</evidence>
<dbReference type="EMBL" id="CAJVPV010000626">
    <property type="protein sequence ID" value="CAG8466333.1"/>
    <property type="molecule type" value="Genomic_DNA"/>
</dbReference>
<comment type="caution">
    <text evidence="1">The sequence shown here is derived from an EMBL/GenBank/DDBJ whole genome shotgun (WGS) entry which is preliminary data.</text>
</comment>
<organism evidence="1 2">
    <name type="scientific">Acaulospora morrowiae</name>
    <dbReference type="NCBI Taxonomy" id="94023"/>
    <lineage>
        <taxon>Eukaryota</taxon>
        <taxon>Fungi</taxon>
        <taxon>Fungi incertae sedis</taxon>
        <taxon>Mucoromycota</taxon>
        <taxon>Glomeromycotina</taxon>
        <taxon>Glomeromycetes</taxon>
        <taxon>Diversisporales</taxon>
        <taxon>Acaulosporaceae</taxon>
        <taxon>Acaulospora</taxon>
    </lineage>
</organism>
<reference evidence="1" key="1">
    <citation type="submission" date="2021-06" db="EMBL/GenBank/DDBJ databases">
        <authorList>
            <person name="Kallberg Y."/>
            <person name="Tangrot J."/>
            <person name="Rosling A."/>
        </authorList>
    </citation>
    <scope>NUCLEOTIDE SEQUENCE</scope>
    <source>
        <strain evidence="1">CL551</strain>
    </source>
</reference>
<dbReference type="OrthoDB" id="2318387at2759"/>
<name>A0A9N8VTU3_9GLOM</name>
<keyword evidence="2" id="KW-1185">Reference proteome</keyword>
<dbReference type="SUPFAM" id="SSF52047">
    <property type="entry name" value="RNI-like"/>
    <property type="match status" value="1"/>
</dbReference>
<sequence>MTLPCLPADIVSETLEHLHSDLKSMRSCILVDRMWCKVAIQILWRSPSHYKSLANSSKFWSRMAYTVISCLIQSSTGNLIEILDMEKDYSQFSNLRSQTPPLFDYLLFWRFLSLSDISNIKKYICLEDKSTYVDYLLESELYCSFLSCGSRIKYLELPFNVYLTQHPGVEITLSNLQCLRCDANISSDYYAELSTCCRTLQKLYIEIWGEDNEGLANLIKSQKALKHFEIHSQIVQIYPMISDALCTQVNSLRYLRIIGNPCFETGVIGMFKHLTTLILENFNHNVEILEQMNFPELKVLEVVNDTVTPFEIYKGIIESAAANDSKKGGGGGLKRIYWPLMHTTVDLNPRVYSEYVVNYCSNILFVSIYVKESSLAELEVLLVHLNNLEGIEIQVDSKTSPSHLFNLLSTKSPRSLTMLSLMNFDSEWMMTPEELDVFFHDWGNRRNGEGLRIYFQRDLIYSSHYKVIKKYGRKGVIQEFMEYFQSIYEIEEVAMCVVPSPKSEHEARSTVSIAIFATICQVINRDYRWCNFSSEMGDIPDYCPSDYPYQVPITLKACQIRLANLICMWLYYASLILLIPTCWSLQTLADKKNLHVDTGGYSIHESYNTGWPGIRKAENEIIKTISESPNSSEIIWSASPLDNNIVDIGGFPSGVETSGNAEESA</sequence>